<evidence type="ECO:0000313" key="11">
    <source>
        <dbReference type="Proteomes" id="UP000034071"/>
    </source>
</evidence>
<evidence type="ECO:0000256" key="6">
    <source>
        <dbReference type="RuleBase" id="RU003355"/>
    </source>
</evidence>
<dbReference type="InterPro" id="IPR050131">
    <property type="entry name" value="Peptidase_S8_subtilisin-like"/>
</dbReference>
<evidence type="ECO:0000256" key="2">
    <source>
        <dbReference type="ARBA" id="ARBA00022670"/>
    </source>
</evidence>
<feature type="active site" description="Charge relay system" evidence="5">
    <location>
        <position position="181"/>
    </location>
</feature>
<keyword evidence="4 5" id="KW-0720">Serine protease</keyword>
<dbReference type="PRINTS" id="PR00723">
    <property type="entry name" value="SUBTILISIN"/>
</dbReference>
<dbReference type="EMBL" id="CP010975">
    <property type="protein sequence ID" value="AKE51084.1"/>
    <property type="molecule type" value="Genomic_DNA"/>
</dbReference>
<dbReference type="InterPro" id="IPR022398">
    <property type="entry name" value="Peptidase_S8_His-AS"/>
</dbReference>
<dbReference type="GO" id="GO:0006508">
    <property type="term" value="P:proteolysis"/>
    <property type="evidence" value="ECO:0007669"/>
    <property type="project" value="UniProtKB-KW"/>
</dbReference>
<evidence type="ECO:0000256" key="3">
    <source>
        <dbReference type="ARBA" id="ARBA00022801"/>
    </source>
</evidence>
<dbReference type="InterPro" id="IPR015500">
    <property type="entry name" value="Peptidase_S8_subtilisin-rel"/>
</dbReference>
<dbReference type="InterPro" id="IPR037045">
    <property type="entry name" value="S8pro/Inhibitor_I9_sf"/>
</dbReference>
<dbReference type="HOGENOM" id="CLU_011263_1_7_6"/>
<dbReference type="RefSeq" id="WP_046560318.1">
    <property type="nucleotide sequence ID" value="NZ_CP010975.1"/>
</dbReference>
<dbReference type="Pfam" id="PF00082">
    <property type="entry name" value="Peptidase_S8"/>
    <property type="match status" value="1"/>
</dbReference>
<protein>
    <submittedName>
        <fullName evidence="10">Peptidase S8 and S53 subtilisin kexin sedolisin</fullName>
    </submittedName>
</protein>
<dbReference type="Gene3D" id="3.40.50.200">
    <property type="entry name" value="Peptidase S8/S53 domain"/>
    <property type="match status" value="1"/>
</dbReference>
<dbReference type="PROSITE" id="PS00136">
    <property type="entry name" value="SUBTILASE_ASP"/>
    <property type="match status" value="1"/>
</dbReference>
<feature type="signal peptide" evidence="8">
    <location>
        <begin position="1"/>
        <end position="21"/>
    </location>
</feature>
<evidence type="ECO:0000256" key="1">
    <source>
        <dbReference type="ARBA" id="ARBA00011073"/>
    </source>
</evidence>
<dbReference type="STRING" id="914150.TQ33_0092"/>
<keyword evidence="11" id="KW-1185">Reference proteome</keyword>
<dbReference type="GO" id="GO:0004252">
    <property type="term" value="F:serine-type endopeptidase activity"/>
    <property type="evidence" value="ECO:0007669"/>
    <property type="project" value="UniProtKB-UniRule"/>
</dbReference>
<feature type="active site" description="Charge relay system" evidence="5">
    <location>
        <position position="340"/>
    </location>
</feature>
<dbReference type="SUPFAM" id="SSF52743">
    <property type="entry name" value="Subtilisin-like"/>
    <property type="match status" value="1"/>
</dbReference>
<dbReference type="InterPro" id="IPR023828">
    <property type="entry name" value="Peptidase_S8_Ser-AS"/>
</dbReference>
<dbReference type="InterPro" id="IPR000209">
    <property type="entry name" value="Peptidase_S8/S53_dom"/>
</dbReference>
<dbReference type="PROSITE" id="PS00137">
    <property type="entry name" value="SUBTILASE_HIS"/>
    <property type="match status" value="1"/>
</dbReference>
<name>A0A0F6TPB6_9GAMM</name>
<organism evidence="10 11">
    <name type="scientific">Kangiella geojedonensis</name>
    <dbReference type="NCBI Taxonomy" id="914150"/>
    <lineage>
        <taxon>Bacteria</taxon>
        <taxon>Pseudomonadati</taxon>
        <taxon>Pseudomonadota</taxon>
        <taxon>Gammaproteobacteria</taxon>
        <taxon>Kangiellales</taxon>
        <taxon>Kangiellaceae</taxon>
        <taxon>Kangiella</taxon>
    </lineage>
</organism>
<evidence type="ECO:0000256" key="4">
    <source>
        <dbReference type="ARBA" id="ARBA00022825"/>
    </source>
</evidence>
<evidence type="ECO:0000313" key="10">
    <source>
        <dbReference type="EMBL" id="AKE51084.1"/>
    </source>
</evidence>
<accession>A0A0F6TPB6</accession>
<dbReference type="AlphaFoldDB" id="A0A0F6TPB6"/>
<keyword evidence="2 5" id="KW-0645">Protease</keyword>
<dbReference type="Gene3D" id="3.30.70.80">
    <property type="entry name" value="Peptidase S8 propeptide/proteinase inhibitor I9"/>
    <property type="match status" value="1"/>
</dbReference>
<evidence type="ECO:0000256" key="5">
    <source>
        <dbReference type="PROSITE-ProRule" id="PRU01240"/>
    </source>
</evidence>
<dbReference type="PANTHER" id="PTHR43806:SF11">
    <property type="entry name" value="CEREVISIN-RELATED"/>
    <property type="match status" value="1"/>
</dbReference>
<sequence length="377" mass="37916">MKKTVIASAVGMAIVSTQSLAVEPTYSSNDELNVQNRCIITLHDSVNASEVKGLAKGMAQRANASVRHVYKNSIKGFTVNAPCHAAEKAFGGDMNIKRMSPDGVVRVSFKGKPGGGGGGGGQTTPWSVTRVGGAQSGAGYTAWVLDTGIDTDHGDLNVDASRGFTAFTKGKDANTDDGNGHGTHVAGTIAAIDNTQDVVGVAAGATVVPVKVLDSRGSGSYSGVIAGVDHVAANASAGDCANMSLGGPVSQELDDAVEAAAQSSGAYFVLAAGNDGDHASNHSPARANGNRVFTISATDSNDNMPSWSNYGNPPVDYAAPGVSILSLRNGGGTTTMSGTSMAAPAACAVIMLKNGNPSTDGTAGNDPDGNPDPIIHL</sequence>
<keyword evidence="8" id="KW-0732">Signal</keyword>
<dbReference type="KEGG" id="kge:TQ33_0092"/>
<keyword evidence="3 5" id="KW-0378">Hydrolase</keyword>
<dbReference type="PROSITE" id="PS51892">
    <property type="entry name" value="SUBTILASE"/>
    <property type="match status" value="1"/>
</dbReference>
<proteinExistence type="inferred from homology"/>
<feature type="active site" description="Charge relay system" evidence="5">
    <location>
        <position position="146"/>
    </location>
</feature>
<gene>
    <name evidence="10" type="ORF">TQ33_0092</name>
</gene>
<evidence type="ECO:0000256" key="7">
    <source>
        <dbReference type="SAM" id="MobiDB-lite"/>
    </source>
</evidence>
<feature type="chain" id="PRO_5002510580" evidence="8">
    <location>
        <begin position="22"/>
        <end position="377"/>
    </location>
</feature>
<comment type="similarity">
    <text evidence="1 5 6">Belongs to the peptidase S8 family.</text>
</comment>
<evidence type="ECO:0000256" key="8">
    <source>
        <dbReference type="SAM" id="SignalP"/>
    </source>
</evidence>
<dbReference type="PATRIC" id="fig|914150.5.peg.93"/>
<dbReference type="InterPro" id="IPR023827">
    <property type="entry name" value="Peptidase_S8_Asp-AS"/>
</dbReference>
<dbReference type="InterPro" id="IPR036852">
    <property type="entry name" value="Peptidase_S8/S53_dom_sf"/>
</dbReference>
<dbReference type="Proteomes" id="UP000034071">
    <property type="component" value="Chromosome"/>
</dbReference>
<dbReference type="PROSITE" id="PS00138">
    <property type="entry name" value="SUBTILASE_SER"/>
    <property type="match status" value="1"/>
</dbReference>
<dbReference type="PANTHER" id="PTHR43806">
    <property type="entry name" value="PEPTIDASE S8"/>
    <property type="match status" value="1"/>
</dbReference>
<feature type="domain" description="Peptidase S8/S53" evidence="9">
    <location>
        <begin position="144"/>
        <end position="357"/>
    </location>
</feature>
<dbReference type="OrthoDB" id="9790784at2"/>
<dbReference type="GO" id="GO:0005615">
    <property type="term" value="C:extracellular space"/>
    <property type="evidence" value="ECO:0007669"/>
    <property type="project" value="TreeGrafter"/>
</dbReference>
<reference evidence="10 11" key="1">
    <citation type="submission" date="2015-02" db="EMBL/GenBank/DDBJ databases">
        <title>Complete genome sequence of Kangiella geojedonensis strain YCS-5T.</title>
        <authorList>
            <person name="Kim K.M."/>
        </authorList>
    </citation>
    <scope>NUCLEOTIDE SEQUENCE [LARGE SCALE GENOMIC DNA]</scope>
    <source>
        <strain evidence="10 11">YCS-5</strain>
    </source>
</reference>
<evidence type="ECO:0000259" key="9">
    <source>
        <dbReference type="Pfam" id="PF00082"/>
    </source>
</evidence>
<feature type="region of interest" description="Disordered" evidence="7">
    <location>
        <begin position="358"/>
        <end position="377"/>
    </location>
</feature>